<dbReference type="AlphaFoldDB" id="A0A197JVZ3"/>
<proteinExistence type="predicted"/>
<dbReference type="Proteomes" id="UP000078512">
    <property type="component" value="Unassembled WGS sequence"/>
</dbReference>
<dbReference type="InterPro" id="IPR029063">
    <property type="entry name" value="SAM-dependent_MTases_sf"/>
</dbReference>
<dbReference type="PANTHER" id="PTHR14614:SF123">
    <property type="entry name" value="OS04G0645500 PROTEIN"/>
    <property type="match status" value="1"/>
</dbReference>
<dbReference type="SUPFAM" id="SSF53335">
    <property type="entry name" value="S-adenosyl-L-methionine-dependent methyltransferases"/>
    <property type="match status" value="1"/>
</dbReference>
<dbReference type="Gene3D" id="3.40.50.150">
    <property type="entry name" value="Vaccinia Virus protein VP39"/>
    <property type="match status" value="1"/>
</dbReference>
<dbReference type="PANTHER" id="PTHR14614">
    <property type="entry name" value="HEPATOCELLULAR CARCINOMA-ASSOCIATED ANTIGEN"/>
    <property type="match status" value="1"/>
</dbReference>
<evidence type="ECO:0000313" key="2">
    <source>
        <dbReference type="Proteomes" id="UP000078512"/>
    </source>
</evidence>
<dbReference type="EMBL" id="KV442041">
    <property type="protein sequence ID" value="OAQ29477.1"/>
    <property type="molecule type" value="Genomic_DNA"/>
</dbReference>
<evidence type="ECO:0000313" key="1">
    <source>
        <dbReference type="EMBL" id="OAQ29477.1"/>
    </source>
</evidence>
<dbReference type="OrthoDB" id="407325at2759"/>
<gene>
    <name evidence="1" type="ORF">K457DRAFT_19277</name>
</gene>
<accession>A0A197JVZ3</accession>
<sequence>MDKVDLSSREYDFNNYSIEPLEIYEDPSGLLHGGVGSTVWDTAIVLSKYLEKSNILATSSATASRSKRTTLNILELGSGTGLVGLAVARMLSATGQKARIVLTDKANVLPLLQRNMEKNPAEGVELEARVLDWEAVSGVKAKAVAKAPDSEADLSSSGATVSAAESEAITTSEPLSSPVTTTAAEAPKADDIVSTEWDLVILSDCIWFPVLYAPLSGTLTRLLRPETASSSKLIVAFEKRNFSEEMEFFATLGKSFTFRDVKPEEQDPNYQSDDIFLFLCQRRPLDH</sequence>
<reference evidence="1 2" key="1">
    <citation type="submission" date="2016-05" db="EMBL/GenBank/DDBJ databases">
        <title>Genome sequencing reveals origins of a unique bacterial endosymbiosis in the earliest lineages of terrestrial Fungi.</title>
        <authorList>
            <consortium name="DOE Joint Genome Institute"/>
            <person name="Uehling J."/>
            <person name="Gryganskyi A."/>
            <person name="Hameed K."/>
            <person name="Tschaplinski T."/>
            <person name="Misztal P."/>
            <person name="Wu S."/>
            <person name="Desiro A."/>
            <person name="Vande Pol N."/>
            <person name="Du Z.-Y."/>
            <person name="Zienkiewicz A."/>
            <person name="Zienkiewicz K."/>
            <person name="Morin E."/>
            <person name="Tisserant E."/>
            <person name="Splivallo R."/>
            <person name="Hainaut M."/>
            <person name="Henrissat B."/>
            <person name="Ohm R."/>
            <person name="Kuo A."/>
            <person name="Yan J."/>
            <person name="Lipzen A."/>
            <person name="Nolan M."/>
            <person name="Labutti K."/>
            <person name="Barry K."/>
            <person name="Goldstein A."/>
            <person name="Labbe J."/>
            <person name="Schadt C."/>
            <person name="Tuskan G."/>
            <person name="Grigoriev I."/>
            <person name="Martin F."/>
            <person name="Vilgalys R."/>
            <person name="Bonito G."/>
        </authorList>
    </citation>
    <scope>NUCLEOTIDE SEQUENCE [LARGE SCALE GENOMIC DNA]</scope>
    <source>
        <strain evidence="1 2">AG-77</strain>
    </source>
</reference>
<keyword evidence="2" id="KW-1185">Reference proteome</keyword>
<evidence type="ECO:0008006" key="3">
    <source>
        <dbReference type="Google" id="ProtNLM"/>
    </source>
</evidence>
<name>A0A197JVZ3_9FUNG</name>
<dbReference type="Pfam" id="PF10294">
    <property type="entry name" value="Methyltransf_16"/>
    <property type="match status" value="2"/>
</dbReference>
<protein>
    <recommendedName>
        <fullName evidence="3">S-adenosyl-L-methionine-dependent methyltransferase</fullName>
    </recommendedName>
</protein>
<dbReference type="InterPro" id="IPR019410">
    <property type="entry name" value="Methyltransf_16"/>
</dbReference>
<dbReference type="STRING" id="1314771.A0A197JVZ3"/>
<organism evidence="1 2">
    <name type="scientific">Linnemannia elongata AG-77</name>
    <dbReference type="NCBI Taxonomy" id="1314771"/>
    <lineage>
        <taxon>Eukaryota</taxon>
        <taxon>Fungi</taxon>
        <taxon>Fungi incertae sedis</taxon>
        <taxon>Mucoromycota</taxon>
        <taxon>Mortierellomycotina</taxon>
        <taxon>Mortierellomycetes</taxon>
        <taxon>Mortierellales</taxon>
        <taxon>Mortierellaceae</taxon>
        <taxon>Linnemannia</taxon>
    </lineage>
</organism>